<evidence type="ECO:0000313" key="3">
    <source>
        <dbReference type="Proteomes" id="UP000006310"/>
    </source>
</evidence>
<keyword evidence="1" id="KW-1133">Transmembrane helix</keyword>
<gene>
    <name evidence="2" type="primary">KNAG0H00210</name>
    <name evidence="2" type="ordered locus">KNAG_0H00210</name>
</gene>
<name>J7S1F5_HUIN7</name>
<dbReference type="GeneID" id="34527169"/>
<dbReference type="Pfam" id="PF08520">
    <property type="entry name" value="Mitofissin"/>
    <property type="match status" value="1"/>
</dbReference>
<reference evidence="3" key="2">
    <citation type="submission" date="2012-08" db="EMBL/GenBank/DDBJ databases">
        <title>Genome sequence of Kazachstania naganishii.</title>
        <authorList>
            <person name="Gordon J.L."/>
            <person name="Armisen D."/>
            <person name="Proux-Wera E."/>
            <person name="OhEigeartaigh S.S."/>
            <person name="Byrne K.P."/>
            <person name="Wolfe K.H."/>
        </authorList>
    </citation>
    <scope>NUCLEOTIDE SEQUENCE [LARGE SCALE GENOMIC DNA]</scope>
    <source>
        <strain evidence="3">ATCC MYA-139 / BCRC 22969 / CBS 8797 / CCRC 22969 / KCTC 17520 / NBRC 10181 / NCYC 3082</strain>
    </source>
</reference>
<feature type="transmembrane region" description="Helical" evidence="1">
    <location>
        <begin position="6"/>
        <end position="23"/>
    </location>
</feature>
<dbReference type="OMA" id="WGEYLFD"/>
<dbReference type="AlphaFoldDB" id="J7S1F5"/>
<evidence type="ECO:0008006" key="4">
    <source>
        <dbReference type="Google" id="ProtNLM"/>
    </source>
</evidence>
<accession>J7S1F5</accession>
<dbReference type="RefSeq" id="XP_022465682.1">
    <property type="nucleotide sequence ID" value="XM_022609269.1"/>
</dbReference>
<proteinExistence type="predicted"/>
<evidence type="ECO:0000313" key="2">
    <source>
        <dbReference type="EMBL" id="CCK71437.1"/>
    </source>
</evidence>
<dbReference type="PANTHER" id="PTHR28075">
    <property type="entry name" value="CHROMOSOME 16, WHOLE GENOME SHOTGUN SEQUENCE"/>
    <property type="match status" value="1"/>
</dbReference>
<dbReference type="Proteomes" id="UP000006310">
    <property type="component" value="Chromosome 8"/>
</dbReference>
<evidence type="ECO:0000256" key="1">
    <source>
        <dbReference type="SAM" id="Phobius"/>
    </source>
</evidence>
<keyword evidence="1" id="KW-0472">Membrane</keyword>
<sequence>MSLGGIVHFGIDMTLVAIVLSAVRRNTGYVFAYENYSWAKLIYGYLGFGEFCYKCITKYVTGSNLFRKQLKDQDRFMDDVEEVEDDVELHKKRRRSSRVSRAMFARN</sequence>
<protein>
    <recommendedName>
        <fullName evidence="4">DUF1748-domain-containing protein</fullName>
    </recommendedName>
</protein>
<dbReference type="GO" id="GO:0005737">
    <property type="term" value="C:cytoplasm"/>
    <property type="evidence" value="ECO:0007669"/>
    <property type="project" value="TreeGrafter"/>
</dbReference>
<keyword evidence="1" id="KW-0812">Transmembrane</keyword>
<dbReference type="EMBL" id="HE978321">
    <property type="protein sequence ID" value="CCK71437.1"/>
    <property type="molecule type" value="Genomic_DNA"/>
</dbReference>
<dbReference type="OrthoDB" id="16824at2759"/>
<reference evidence="2 3" key="1">
    <citation type="journal article" date="2011" name="Proc. Natl. Acad. Sci. U.S.A.">
        <title>Evolutionary erosion of yeast sex chromosomes by mating-type switching accidents.</title>
        <authorList>
            <person name="Gordon J.L."/>
            <person name="Armisen D."/>
            <person name="Proux-Wera E."/>
            <person name="Oheigeartaigh S.S."/>
            <person name="Byrne K.P."/>
            <person name="Wolfe K.H."/>
        </authorList>
    </citation>
    <scope>NUCLEOTIDE SEQUENCE [LARGE SCALE GENOMIC DNA]</scope>
    <source>
        <strain evidence="3">ATCC MYA-139 / BCRC 22969 / CBS 8797 / CCRC 22969 / KCTC 17520 / NBRC 10181 / NCYC 3082</strain>
    </source>
</reference>
<dbReference type="InterPro" id="IPR013726">
    <property type="entry name" value="Mitofissin"/>
</dbReference>
<organism evidence="2 3">
    <name type="scientific">Huiozyma naganishii (strain ATCC MYA-139 / BCRC 22969 / CBS 8797 / KCTC 17520 / NBRC 10181 / NCYC 3082 / Yp74L-3)</name>
    <name type="common">Yeast</name>
    <name type="synonym">Kazachstania naganishii</name>
    <dbReference type="NCBI Taxonomy" id="1071383"/>
    <lineage>
        <taxon>Eukaryota</taxon>
        <taxon>Fungi</taxon>
        <taxon>Dikarya</taxon>
        <taxon>Ascomycota</taxon>
        <taxon>Saccharomycotina</taxon>
        <taxon>Saccharomycetes</taxon>
        <taxon>Saccharomycetales</taxon>
        <taxon>Saccharomycetaceae</taxon>
        <taxon>Huiozyma</taxon>
    </lineage>
</organism>
<dbReference type="PANTHER" id="PTHR28075:SF1">
    <property type="entry name" value="DUF1748-DOMAIN-CONTAINING PROTEIN"/>
    <property type="match status" value="1"/>
</dbReference>
<dbReference type="KEGG" id="kng:KNAG_0H00210"/>
<dbReference type="eggNOG" id="ENOG502SA6M">
    <property type="taxonomic scope" value="Eukaryota"/>
</dbReference>
<dbReference type="HOGENOM" id="CLU_151392_0_0_1"/>
<keyword evidence="3" id="KW-1185">Reference proteome</keyword>